<organism evidence="2">
    <name type="scientific">cyanobacterium endosymbiont of Rhopalodia gibba</name>
    <dbReference type="NCBI Taxonomy" id="309035"/>
    <lineage>
        <taxon>Bacteria</taxon>
        <taxon>Bacillati</taxon>
        <taxon>Cyanobacteriota</taxon>
    </lineage>
</organism>
<dbReference type="EMBL" id="AY728387">
    <property type="protein sequence ID" value="AAW57063.1"/>
    <property type="molecule type" value="Genomic_DNA"/>
</dbReference>
<keyword evidence="1" id="KW-0472">Membrane</keyword>
<feature type="transmembrane region" description="Helical" evidence="1">
    <location>
        <begin position="31"/>
        <end position="62"/>
    </location>
</feature>
<reference evidence="2" key="1">
    <citation type="journal article" date="2008" name="BMC Evol. Biol.">
        <title>The cyanobacterial endosymbiont of the unicellular algae Rhopalodia gibba shows reductive genome evolution.</title>
        <authorList>
            <person name="Kneip C."/>
            <person name="Voss C."/>
            <person name="Lockhart P.J."/>
            <person name="Maier U.G."/>
        </authorList>
    </citation>
    <scope>NUCLEOTIDE SEQUENCE</scope>
</reference>
<dbReference type="AlphaFoldDB" id="A1KYL0"/>
<accession>A1KYL0</accession>
<sequence>MVAVYCLLLIIGITASWIRLKGQDEIHKLAAIMAGSLAIFLLFMMTSAILKLMLSIWIIWFFKPGQIVEE</sequence>
<keyword evidence="1" id="KW-1133">Transmembrane helix</keyword>
<protein>
    <submittedName>
        <fullName evidence="2">Uncharacterized protein sbl0005</fullName>
    </submittedName>
</protein>
<evidence type="ECO:0000313" key="2">
    <source>
        <dbReference type="EMBL" id="AAW57063.1"/>
    </source>
</evidence>
<gene>
    <name evidence="2" type="primary">sbl0005</name>
</gene>
<keyword evidence="1" id="KW-0812">Transmembrane</keyword>
<evidence type="ECO:0000256" key="1">
    <source>
        <dbReference type="SAM" id="Phobius"/>
    </source>
</evidence>
<name>A1KYL0_9CYAN</name>
<proteinExistence type="predicted"/>